<feature type="transmembrane region" description="Helical" evidence="7">
    <location>
        <begin position="95"/>
        <end position="113"/>
    </location>
</feature>
<evidence type="ECO:0000256" key="5">
    <source>
        <dbReference type="ARBA" id="ARBA00022989"/>
    </source>
</evidence>
<evidence type="ECO:0000256" key="1">
    <source>
        <dbReference type="ARBA" id="ARBA00004651"/>
    </source>
</evidence>
<evidence type="ECO:0000259" key="8">
    <source>
        <dbReference type="PROSITE" id="PS50928"/>
    </source>
</evidence>
<accession>A0ABV6KDS5</accession>
<dbReference type="InterPro" id="IPR035906">
    <property type="entry name" value="MetI-like_sf"/>
</dbReference>
<dbReference type="PROSITE" id="PS50928">
    <property type="entry name" value="ABC_TM1"/>
    <property type="match status" value="1"/>
</dbReference>
<evidence type="ECO:0000256" key="7">
    <source>
        <dbReference type="RuleBase" id="RU363032"/>
    </source>
</evidence>
<dbReference type="Gene3D" id="1.10.3720.10">
    <property type="entry name" value="MetI-like"/>
    <property type="match status" value="1"/>
</dbReference>
<reference evidence="9 10" key="1">
    <citation type="submission" date="2024-09" db="EMBL/GenBank/DDBJ databases">
        <authorList>
            <person name="Sun Q."/>
            <person name="Mori K."/>
        </authorList>
    </citation>
    <scope>NUCLEOTIDE SEQUENCE [LARGE SCALE GENOMIC DNA]</scope>
    <source>
        <strain evidence="9 10">NCAIM B.02610</strain>
    </source>
</reference>
<evidence type="ECO:0000313" key="10">
    <source>
        <dbReference type="Proteomes" id="UP001589838"/>
    </source>
</evidence>
<evidence type="ECO:0000256" key="3">
    <source>
        <dbReference type="ARBA" id="ARBA00022475"/>
    </source>
</evidence>
<organism evidence="9 10">
    <name type="scientific">Halalkalibacter kiskunsagensis</name>
    <dbReference type="NCBI Taxonomy" id="1548599"/>
    <lineage>
        <taxon>Bacteria</taxon>
        <taxon>Bacillati</taxon>
        <taxon>Bacillota</taxon>
        <taxon>Bacilli</taxon>
        <taxon>Bacillales</taxon>
        <taxon>Bacillaceae</taxon>
        <taxon>Halalkalibacter</taxon>
    </lineage>
</organism>
<evidence type="ECO:0000313" key="9">
    <source>
        <dbReference type="EMBL" id="MFC0471462.1"/>
    </source>
</evidence>
<name>A0ABV6KDS5_9BACI</name>
<keyword evidence="2 7" id="KW-0813">Transport</keyword>
<dbReference type="EMBL" id="JBHLUX010000034">
    <property type="protein sequence ID" value="MFC0471462.1"/>
    <property type="molecule type" value="Genomic_DNA"/>
</dbReference>
<feature type="domain" description="ABC transmembrane type-1" evidence="8">
    <location>
        <begin position="65"/>
        <end position="256"/>
    </location>
</feature>
<feature type="transmembrane region" description="Helical" evidence="7">
    <location>
        <begin position="133"/>
        <end position="155"/>
    </location>
</feature>
<dbReference type="SUPFAM" id="SSF161098">
    <property type="entry name" value="MetI-like"/>
    <property type="match status" value="1"/>
</dbReference>
<dbReference type="Pfam" id="PF00528">
    <property type="entry name" value="BPD_transp_1"/>
    <property type="match status" value="1"/>
</dbReference>
<feature type="transmembrane region" description="Helical" evidence="7">
    <location>
        <begin position="9"/>
        <end position="30"/>
    </location>
</feature>
<keyword evidence="10" id="KW-1185">Reference proteome</keyword>
<evidence type="ECO:0000256" key="6">
    <source>
        <dbReference type="ARBA" id="ARBA00023136"/>
    </source>
</evidence>
<comment type="similarity">
    <text evidence="7">Belongs to the binding-protein-dependent transport system permease family.</text>
</comment>
<comment type="subcellular location">
    <subcellularLocation>
        <location evidence="1 7">Cell membrane</location>
        <topology evidence="1 7">Multi-pass membrane protein</topology>
    </subcellularLocation>
</comment>
<dbReference type="PANTHER" id="PTHR43744">
    <property type="entry name" value="ABC TRANSPORTER PERMEASE PROTEIN MG189-RELATED-RELATED"/>
    <property type="match status" value="1"/>
</dbReference>
<gene>
    <name evidence="9" type="ORF">ACFFHM_13420</name>
</gene>
<keyword evidence="6 7" id="KW-0472">Membrane</keyword>
<dbReference type="Proteomes" id="UP001589838">
    <property type="component" value="Unassembled WGS sequence"/>
</dbReference>
<dbReference type="RefSeq" id="WP_335962757.1">
    <property type="nucleotide sequence ID" value="NZ_JAXBLX010000034.1"/>
</dbReference>
<dbReference type="PANTHER" id="PTHR43744:SF12">
    <property type="entry name" value="ABC TRANSPORTER PERMEASE PROTEIN MG189-RELATED"/>
    <property type="match status" value="1"/>
</dbReference>
<proteinExistence type="inferred from homology"/>
<sequence>MRYKIGKNILLTVFALLILVPVTMIFFTTFKTTGQMYESPLGLPTSFDFENYFSLFQNQNMGTYFSNSVIVTLVSVFTTIFFASLVAFAITRIGGVLGGVIFAIFSIGMMVPAQVNMIPLYNLVYNLGLTNSLVGLMLVNISVTLPVAVFILSGFMKTLPKELFEACTIDGANNWLIYRKIAIPLSLPSISATAIFLFVMHWNDLLYPLLFITKDDRKTLPLALLEFQGEYLTNYPMLFTGVMIASAPMILTYLFLQRYFIAGMTAGSVKG</sequence>
<comment type="caution">
    <text evidence="9">The sequence shown here is derived from an EMBL/GenBank/DDBJ whole genome shotgun (WGS) entry which is preliminary data.</text>
</comment>
<keyword evidence="3" id="KW-1003">Cell membrane</keyword>
<feature type="transmembrane region" description="Helical" evidence="7">
    <location>
        <begin position="235"/>
        <end position="256"/>
    </location>
</feature>
<evidence type="ECO:0000256" key="4">
    <source>
        <dbReference type="ARBA" id="ARBA00022692"/>
    </source>
</evidence>
<feature type="transmembrane region" description="Helical" evidence="7">
    <location>
        <begin position="64"/>
        <end position="88"/>
    </location>
</feature>
<keyword evidence="5 7" id="KW-1133">Transmembrane helix</keyword>
<keyword evidence="4 7" id="KW-0812">Transmembrane</keyword>
<dbReference type="InterPro" id="IPR000515">
    <property type="entry name" value="MetI-like"/>
</dbReference>
<feature type="transmembrane region" description="Helical" evidence="7">
    <location>
        <begin position="181"/>
        <end position="202"/>
    </location>
</feature>
<protein>
    <submittedName>
        <fullName evidence="9">Carbohydrate ABC transporter permease</fullName>
    </submittedName>
</protein>
<evidence type="ECO:0000256" key="2">
    <source>
        <dbReference type="ARBA" id="ARBA00022448"/>
    </source>
</evidence>
<dbReference type="CDD" id="cd06261">
    <property type="entry name" value="TM_PBP2"/>
    <property type="match status" value="1"/>
</dbReference>